<dbReference type="EMBL" id="EF678144">
    <property type="protein sequence ID" value="ABR17921.1"/>
    <property type="molecule type" value="mRNA"/>
</dbReference>
<proteinExistence type="evidence at transcript level"/>
<organism evidence="5">
    <name type="scientific">Picea sitchensis</name>
    <name type="common">Sitka spruce</name>
    <name type="synonym">Pinus sitchensis</name>
    <dbReference type="NCBI Taxonomy" id="3332"/>
    <lineage>
        <taxon>Eukaryota</taxon>
        <taxon>Viridiplantae</taxon>
        <taxon>Streptophyta</taxon>
        <taxon>Embryophyta</taxon>
        <taxon>Tracheophyta</taxon>
        <taxon>Spermatophyta</taxon>
        <taxon>Pinopsida</taxon>
        <taxon>Pinidae</taxon>
        <taxon>Conifers I</taxon>
        <taxon>Pinales</taxon>
        <taxon>Pinaceae</taxon>
        <taxon>Picea</taxon>
    </lineage>
</organism>
<dbReference type="AlphaFoldDB" id="B8LQ39"/>
<comment type="function">
    <text evidence="1">Exerts antifungal activity through its carbohydrate-binding specificity.</text>
</comment>
<keyword evidence="2" id="KW-0812">Transmembrane</keyword>
<dbReference type="OMA" id="WERIFRG"/>
<evidence type="ECO:0000256" key="2">
    <source>
        <dbReference type="SAM" id="Phobius"/>
    </source>
</evidence>
<dbReference type="PANTHER" id="PTHR32099:SF51">
    <property type="entry name" value="CYSTEINE-RICH RECEPTOR-LIKE PROTEIN KINASE 25 ISOFORM X1"/>
    <property type="match status" value="1"/>
</dbReference>
<feature type="domain" description="Gnk2-homologous" evidence="4">
    <location>
        <begin position="36"/>
        <end position="141"/>
    </location>
</feature>
<dbReference type="PROSITE" id="PS51473">
    <property type="entry name" value="GNK2"/>
    <property type="match status" value="2"/>
</dbReference>
<keyword evidence="3" id="KW-0732">Signal</keyword>
<keyword evidence="2" id="KW-0472">Membrane</keyword>
<feature type="chain" id="PRO_5010827268" description="Gnk2-homologous domain-containing protein" evidence="3">
    <location>
        <begin position="29"/>
        <end position="347"/>
    </location>
</feature>
<protein>
    <recommendedName>
        <fullName evidence="4">Gnk2-homologous domain-containing protein</fullName>
    </recommendedName>
</protein>
<dbReference type="InterPro" id="IPR002902">
    <property type="entry name" value="GNK2"/>
</dbReference>
<sequence>MAMKMKQLINCMLLIVGVWTHLYFPVAGQQEDYTGEIWRGCGNSGKNEFTNGSAFQRNLNHVLDSLVGNVSSSGFNTSRVDEGQNSNSTVYGLVQCRGDLGSADCKHCAATAKAKLVQKCNDTSGFINLNGCFLRYDSFNFYNDSSYSTQNVVCSKGNASDPEQFTNDAEARLANTSNRAAESPKLFAADSVHDVISPSYQIYSTAQCNRDMSRHSCNECLADGMSSIIEWCKTGAIGARFLISNCQLRFETYPFFDVSILSPAPAPSRGQSLPSTSGGKRSNVLRITLGVVATVVGSIAVIGLCKWNCVSRQKRWEQIYGTAGPEIGNSFSVRFIRLSCELFTLFL</sequence>
<evidence type="ECO:0000259" key="4">
    <source>
        <dbReference type="PROSITE" id="PS51473"/>
    </source>
</evidence>
<dbReference type="Gene3D" id="3.30.430.20">
    <property type="entry name" value="Gnk2 domain, C-X8-C-X2-C motif"/>
    <property type="match status" value="2"/>
</dbReference>
<feature type="transmembrane region" description="Helical" evidence="2">
    <location>
        <begin position="284"/>
        <end position="305"/>
    </location>
</feature>
<feature type="domain" description="Gnk2-homologous" evidence="4">
    <location>
        <begin position="147"/>
        <end position="255"/>
    </location>
</feature>
<dbReference type="CDD" id="cd23509">
    <property type="entry name" value="Gnk2-like"/>
    <property type="match status" value="2"/>
</dbReference>
<dbReference type="PANTHER" id="PTHR32099">
    <property type="entry name" value="CYSTEINE-RICH REPEAT SECRETORY PROTEIN"/>
    <property type="match status" value="1"/>
</dbReference>
<evidence type="ECO:0000313" key="5">
    <source>
        <dbReference type="EMBL" id="ABR17769.1"/>
    </source>
</evidence>
<keyword evidence="2" id="KW-1133">Transmembrane helix</keyword>
<reference evidence="5" key="1">
    <citation type="submission" date="2007-06" db="EMBL/GenBank/DDBJ databases">
        <title>Full length cDNA sequences from Sitka Spruce (Picea sitchensis).</title>
        <authorList>
            <person name="Ralph S.G."/>
            <person name="Chun H.E."/>
            <person name="Liao N."/>
            <person name="Ali J."/>
            <person name="Reid K."/>
            <person name="Kolosova N."/>
            <person name="Cooper N."/>
            <person name="Cullis C."/>
            <person name="Jancsik S."/>
            <person name="Moore R."/>
            <person name="Mayo M."/>
            <person name="Wagner S."/>
            <person name="Holt R.A."/>
            <person name="Jones S.J.M."/>
            <person name="Marra M.A."/>
            <person name="Ritland C.E."/>
            <person name="Ritland K."/>
            <person name="Bohlmann J."/>
        </authorList>
    </citation>
    <scope>NUCLEOTIDE SEQUENCE</scope>
    <source>
        <tissue evidence="5">Bark</tissue>
    </source>
</reference>
<dbReference type="InterPro" id="IPR038408">
    <property type="entry name" value="GNK2_sf"/>
</dbReference>
<feature type="signal peptide" evidence="3">
    <location>
        <begin position="1"/>
        <end position="28"/>
    </location>
</feature>
<evidence type="ECO:0000256" key="1">
    <source>
        <dbReference type="ARBA" id="ARBA00002571"/>
    </source>
</evidence>
<name>B8LQ39_PICSI</name>
<dbReference type="Pfam" id="PF01657">
    <property type="entry name" value="Stress-antifung"/>
    <property type="match status" value="2"/>
</dbReference>
<dbReference type="EMBL" id="EF677976">
    <property type="protein sequence ID" value="ABR17769.1"/>
    <property type="molecule type" value="mRNA"/>
</dbReference>
<evidence type="ECO:0000256" key="3">
    <source>
        <dbReference type="SAM" id="SignalP"/>
    </source>
</evidence>
<accession>B8LQ39</accession>